<evidence type="ECO:0000259" key="1">
    <source>
        <dbReference type="PROSITE" id="PS50208"/>
    </source>
</evidence>
<reference evidence="3" key="2">
    <citation type="journal article" date="2000" name="Mol. Cell">
        <title>Identification of paracaspases and metacaspases. Two ancient families of caspase-like proteins, one of which plays a key role in MALT lymphoma.</title>
        <authorList>
            <person name="Uren A.G."/>
            <person name="O'Rourke K."/>
            <person name="Aravind L.A."/>
            <person name="Pisabarro M.T."/>
            <person name="Seshagiri S."/>
            <person name="Koonin E.V."/>
            <person name="Dixit V.M."/>
        </authorList>
    </citation>
    <scope>NUCLEOTIDE SEQUENCE</scope>
</reference>
<evidence type="ECO:0000313" key="3">
    <source>
        <dbReference type="EMBL" id="AAG38591.1"/>
    </source>
</evidence>
<keyword evidence="5" id="KW-1185">Reference proteome</keyword>
<sequence>MNTNLAELPVRIFKILSEELQKDNIWIKIVEFDEDPIYYMKSTEIESFLKREKCCEQVLRKWGNRGQTVGSLLARLQFLSRTYEDEFDSIQFHLRRKFKPLRWIPDPEQQVTKEIDEGNIKLECKAQGFPCPEIKWFTKGSKEPVHIGRVYTILRCKCSNEHQYKCVAKNEIREGSPYSEIYRKAGKQFSSVIESEYVDVTSCIRDDELCESCKKYEMGRLSQILAEDQEKPENKVSPVRPNLDITLRAADKVALIMSNCSYVHLPELRTPHCDAQTLADALQKMNYKTVTLADLTLDEMRYFIRVYQKLIGNGVYAVFYFVGHGFEVNGQCYLLGVDAPADAHQPQHSMSMDWLLSIFRHKTPDLNLLLLDVCRKFVPYDAISAFVEYSEQFKKFHRAHRNMVYGYSTSGGVGAYEVKGEVNGVFMKYLKNHVQLEISVIDMLNKVLLDIGDDQKVCDLQVPEIRSTLTHPRSLADPLIFDGHTASFDNHTIHWRLMHELPTPATIRFETQQLVATIWFQFCGNFTNKVYVFASISDFRPCQEDTDMGENEELSENALNHRAFVEFPEELHCSDVREYNDDEEGVSMLWILSGLQKIKKEAGLTCEVHLRHVDDPEKTIEMKNVDIGHILITRIKCLQ</sequence>
<gene>
    <name evidence="4 6" type="primary">malt-1</name>
    <name evidence="4" type="ORF">CELE_F22D3.6</name>
    <name evidence="6" type="ORF">F22D3.6</name>
</gene>
<dbReference type="SMR" id="G5EG87"/>
<dbReference type="SUPFAM" id="SSF52129">
    <property type="entry name" value="Caspase-like"/>
    <property type="match status" value="1"/>
</dbReference>
<feature type="domain" description="Caspase family p20" evidence="1">
    <location>
        <begin position="250"/>
        <end position="375"/>
    </location>
</feature>
<dbReference type="Pfam" id="PF00656">
    <property type="entry name" value="Peptidase_C14"/>
    <property type="match status" value="1"/>
</dbReference>
<dbReference type="InterPro" id="IPR033540">
    <property type="entry name" value="MALT1_IG-like_dom_sf"/>
</dbReference>
<dbReference type="PANTHER" id="PTHR22576:SF37">
    <property type="entry name" value="MUCOSA-ASSOCIATED LYMPHOID TISSUE LYMPHOMA TRANSLOCATION PROTEIN 1"/>
    <property type="match status" value="1"/>
</dbReference>
<organism evidence="4 5">
    <name type="scientific">Caenorhabditis elegans</name>
    <dbReference type="NCBI Taxonomy" id="6239"/>
    <lineage>
        <taxon>Eukaryota</taxon>
        <taxon>Metazoa</taxon>
        <taxon>Ecdysozoa</taxon>
        <taxon>Nematoda</taxon>
        <taxon>Chromadorea</taxon>
        <taxon>Rhabditida</taxon>
        <taxon>Rhabditina</taxon>
        <taxon>Rhabditomorpha</taxon>
        <taxon>Rhabditoidea</taxon>
        <taxon>Rhabditidae</taxon>
        <taxon>Peloderinae</taxon>
        <taxon>Caenorhabditis</taxon>
    </lineage>
</organism>
<reference evidence="4" key="3">
    <citation type="submission" date="2003-03" db="EMBL/GenBank/DDBJ databases">
        <authorList>
            <person name="Sulson J.E."/>
            <person name="Waterston R."/>
        </authorList>
    </citation>
    <scope>NUCLEOTIDE SEQUENCE</scope>
    <source>
        <strain evidence="4">Bristol N2</strain>
    </source>
</reference>
<dbReference type="STRING" id="6239.F22D3.6.1"/>
<evidence type="ECO:0000313" key="4">
    <source>
        <dbReference type="EMBL" id="CCD61550.1"/>
    </source>
</evidence>
<dbReference type="SUPFAM" id="SSF48726">
    <property type="entry name" value="Immunoglobulin"/>
    <property type="match status" value="1"/>
</dbReference>
<dbReference type="Proteomes" id="UP000001940">
    <property type="component" value="Chromosome II"/>
</dbReference>
<dbReference type="InterPro" id="IPR011600">
    <property type="entry name" value="Pept_C14_caspase"/>
</dbReference>
<dbReference type="PROSITE" id="PS50208">
    <property type="entry name" value="CASPASE_P20"/>
    <property type="match status" value="1"/>
</dbReference>
<dbReference type="Pfam" id="PF13927">
    <property type="entry name" value="Ig_3"/>
    <property type="match status" value="1"/>
</dbReference>
<reference evidence="4 5" key="1">
    <citation type="journal article" date="1998" name="Science">
        <title>Genome sequence of the nematode C. elegans: a platform for investigating biology.</title>
        <authorList>
            <consortium name="The C. elegans sequencing consortium"/>
            <person name="Sulson J.E."/>
            <person name="Waterston R."/>
        </authorList>
    </citation>
    <scope>NUCLEOTIDE SEQUENCE [LARGE SCALE GENOMIC DNA]</scope>
    <source>
        <strain evidence="4 5">Bristol N2</strain>
    </source>
</reference>
<evidence type="ECO:0000259" key="2">
    <source>
        <dbReference type="PROSITE" id="PS50835"/>
    </source>
</evidence>
<protein>
    <submittedName>
        <fullName evidence="4">Mucosa-associated lymphoid tissue lymphoma translocation protein 1</fullName>
    </submittedName>
    <submittedName>
        <fullName evidence="3">Paracaspase</fullName>
    </submittedName>
</protein>
<dbReference type="AGR" id="WB:WBGene00017702"/>
<dbReference type="PaxDb" id="6239-F22D3.6"/>
<dbReference type="WormBase" id="F22D3.6">
    <property type="protein sequence ID" value="CE29773"/>
    <property type="gene ID" value="WBGene00017702"/>
    <property type="gene designation" value="malt-1"/>
</dbReference>
<reference evidence="4" key="4">
    <citation type="submission" date="2024-10" db="EMBL/GenBank/DDBJ databases">
        <authorList>
            <consortium name="WormBase Consortium"/>
            <person name="WormBase"/>
        </authorList>
    </citation>
    <scope>NUCLEOTIDE SEQUENCE</scope>
    <source>
        <strain evidence="4">Bristol N2</strain>
    </source>
</reference>
<dbReference type="InterPro" id="IPR007110">
    <property type="entry name" value="Ig-like_dom"/>
</dbReference>
<dbReference type="Gene3D" id="2.60.40.3360">
    <property type="match status" value="1"/>
</dbReference>
<name>G5EG87_CAEEL</name>
<dbReference type="OrthoDB" id="412369at2759"/>
<dbReference type="EMBL" id="AF316599">
    <property type="protein sequence ID" value="AAG38591.1"/>
    <property type="molecule type" value="mRNA"/>
</dbReference>
<dbReference type="KEGG" id="cel:CELE_F22D3.6"/>
<dbReference type="InterPro" id="IPR036179">
    <property type="entry name" value="Ig-like_dom_sf"/>
</dbReference>
<dbReference type="Gene3D" id="2.60.40.10">
    <property type="entry name" value="Immunoglobulins"/>
    <property type="match status" value="1"/>
</dbReference>
<dbReference type="EMBL" id="BX284602">
    <property type="protein sequence ID" value="CCD61550.1"/>
    <property type="molecule type" value="Genomic_DNA"/>
</dbReference>
<dbReference type="PROSITE" id="PS50835">
    <property type="entry name" value="IG_LIKE"/>
    <property type="match status" value="1"/>
</dbReference>
<dbReference type="Gene3D" id="3.40.50.1460">
    <property type="match status" value="1"/>
</dbReference>
<dbReference type="OMA" id="EVNGVFM"/>
<dbReference type="eggNOG" id="ENOG502QUZM">
    <property type="taxonomic scope" value="Eukaryota"/>
</dbReference>
<dbReference type="InterPro" id="IPR029030">
    <property type="entry name" value="Caspase-like_dom_sf"/>
</dbReference>
<evidence type="ECO:0000313" key="6">
    <source>
        <dbReference type="WormBase" id="F22D3.6"/>
    </source>
</evidence>
<dbReference type="PeptideAtlas" id="G5EG87"/>
<dbReference type="SUPFAM" id="SSF47986">
    <property type="entry name" value="DEATH domain"/>
    <property type="match status" value="1"/>
</dbReference>
<dbReference type="InterPro" id="IPR001309">
    <property type="entry name" value="Pept_C14_p20"/>
</dbReference>
<dbReference type="GeneID" id="174135"/>
<proteinExistence type="evidence at transcript level"/>
<dbReference type="FunCoup" id="G5EG87">
    <property type="interactions" value="1523"/>
</dbReference>
<dbReference type="Bgee" id="WBGene00017702">
    <property type="expression patterns" value="Expressed in embryo and 3 other cell types or tissues"/>
</dbReference>
<dbReference type="GO" id="GO:0006508">
    <property type="term" value="P:proteolysis"/>
    <property type="evidence" value="ECO:0007669"/>
    <property type="project" value="InterPro"/>
</dbReference>
<dbReference type="RefSeq" id="NP_495424.2">
    <property type="nucleotide sequence ID" value="NM_063023.6"/>
</dbReference>
<dbReference type="CTD" id="174135"/>
<dbReference type="InterPro" id="IPR013783">
    <property type="entry name" value="Ig-like_fold"/>
</dbReference>
<dbReference type="HOGENOM" id="CLU_036953_0_0_1"/>
<feature type="domain" description="Ig-like" evidence="2">
    <location>
        <begin position="107"/>
        <end position="182"/>
    </location>
</feature>
<dbReference type="PANTHER" id="PTHR22576">
    <property type="entry name" value="MUCOSA ASSOCIATED LYMPHOID TISSUE LYMPHOMA TRANSLOCATION PROTEIN 1/PARACASPASE"/>
    <property type="match status" value="1"/>
</dbReference>
<evidence type="ECO:0000313" key="5">
    <source>
        <dbReference type="Proteomes" id="UP000001940"/>
    </source>
</evidence>
<dbReference type="GO" id="GO:0004197">
    <property type="term" value="F:cysteine-type endopeptidase activity"/>
    <property type="evidence" value="ECO:0007669"/>
    <property type="project" value="InterPro"/>
</dbReference>
<dbReference type="InterPro" id="IPR052039">
    <property type="entry name" value="Caspase-related_regulators"/>
</dbReference>
<accession>G5EG87</accession>
<dbReference type="InterPro" id="IPR011029">
    <property type="entry name" value="DEATH-like_dom_sf"/>
</dbReference>
<dbReference type="AlphaFoldDB" id="G5EG87"/>